<name>A0A1I3P4D3_9PLAN</name>
<reference evidence="4" key="1">
    <citation type="submission" date="2016-10" db="EMBL/GenBank/DDBJ databases">
        <authorList>
            <person name="Varghese N."/>
            <person name="Submissions S."/>
        </authorList>
    </citation>
    <scope>NUCLEOTIDE SEQUENCE [LARGE SCALE GENOMIC DNA]</scope>
    <source>
        <strain evidence="4">DSM 26348</strain>
    </source>
</reference>
<dbReference type="InterPro" id="IPR013830">
    <property type="entry name" value="SGNH_hydro"/>
</dbReference>
<dbReference type="InterPro" id="IPR050261">
    <property type="entry name" value="FrsA_esterase"/>
</dbReference>
<dbReference type="Gene3D" id="3.40.50.1820">
    <property type="entry name" value="alpha/beta hydrolase"/>
    <property type="match status" value="2"/>
</dbReference>
<dbReference type="CDD" id="cd04502">
    <property type="entry name" value="SGNH_hydrolase_like_7"/>
    <property type="match status" value="1"/>
</dbReference>
<protein>
    <submittedName>
        <fullName evidence="3">Lysophospholipase L1</fullName>
    </submittedName>
</protein>
<feature type="domain" description="SGNH hydrolase-type esterase" evidence="2">
    <location>
        <begin position="75"/>
        <end position="217"/>
    </location>
</feature>
<accession>A0A1I3P4D3</accession>
<dbReference type="Gene3D" id="3.40.50.1110">
    <property type="entry name" value="SGNH hydrolase"/>
    <property type="match status" value="1"/>
</dbReference>
<keyword evidence="1" id="KW-0732">Signal</keyword>
<dbReference type="Pfam" id="PF13472">
    <property type="entry name" value="Lipase_GDSL_2"/>
    <property type="match status" value="1"/>
</dbReference>
<evidence type="ECO:0000256" key="1">
    <source>
        <dbReference type="SAM" id="SignalP"/>
    </source>
</evidence>
<proteinExistence type="predicted"/>
<dbReference type="EMBL" id="FOQD01000016">
    <property type="protein sequence ID" value="SFJ16187.1"/>
    <property type="molecule type" value="Genomic_DNA"/>
</dbReference>
<keyword evidence="4" id="KW-1185">Reference proteome</keyword>
<dbReference type="RefSeq" id="WP_092053824.1">
    <property type="nucleotide sequence ID" value="NZ_FOQD01000016.1"/>
</dbReference>
<dbReference type="PANTHER" id="PTHR22946">
    <property type="entry name" value="DIENELACTONE HYDROLASE DOMAIN-CONTAINING PROTEIN-RELATED"/>
    <property type="match status" value="1"/>
</dbReference>
<feature type="chain" id="PRO_5011744793" evidence="1">
    <location>
        <begin position="27"/>
        <end position="904"/>
    </location>
</feature>
<dbReference type="SUPFAM" id="SSF52266">
    <property type="entry name" value="SGNH hydrolase"/>
    <property type="match status" value="1"/>
</dbReference>
<dbReference type="OrthoDB" id="244125at2"/>
<dbReference type="SUPFAM" id="SSF53474">
    <property type="entry name" value="alpha/beta-Hydrolases"/>
    <property type="match status" value="1"/>
</dbReference>
<feature type="signal peptide" evidence="1">
    <location>
        <begin position="1"/>
        <end position="26"/>
    </location>
</feature>
<dbReference type="InterPro" id="IPR036514">
    <property type="entry name" value="SGNH_hydro_sf"/>
</dbReference>
<evidence type="ECO:0000313" key="3">
    <source>
        <dbReference type="EMBL" id="SFJ16187.1"/>
    </source>
</evidence>
<evidence type="ECO:0000313" key="4">
    <source>
        <dbReference type="Proteomes" id="UP000199518"/>
    </source>
</evidence>
<dbReference type="Proteomes" id="UP000199518">
    <property type="component" value="Unassembled WGS sequence"/>
</dbReference>
<dbReference type="PANTHER" id="PTHR22946:SF8">
    <property type="entry name" value="ACETYL XYLAN ESTERASE DOMAIN-CONTAINING PROTEIN"/>
    <property type="match status" value="1"/>
</dbReference>
<evidence type="ECO:0000259" key="2">
    <source>
        <dbReference type="Pfam" id="PF13472"/>
    </source>
</evidence>
<organism evidence="3 4">
    <name type="scientific">Planctomicrobium piriforme</name>
    <dbReference type="NCBI Taxonomy" id="1576369"/>
    <lineage>
        <taxon>Bacteria</taxon>
        <taxon>Pseudomonadati</taxon>
        <taxon>Planctomycetota</taxon>
        <taxon>Planctomycetia</taxon>
        <taxon>Planctomycetales</taxon>
        <taxon>Planctomycetaceae</taxon>
        <taxon>Planctomicrobium</taxon>
    </lineage>
</organism>
<sequence length="904" mass="98978">MSRNRRPGLLFCGLLALVLSAQWAIAQETTPTGPQRWEPEIKKFEAADEKSPPKPGQVVFVGSSSARLWKLETSFPGLDALNRGFGGSELSDSVHFFDRIVKPYRPRLVVLYAGDNDIGKKRTPEEVAGQFRKFLAKMQQSLPQTRLLYIGIKPSIKRWNLIEQVRLANDLIKKECEKSPLATFIDIDAPMLGTDGLPRPELFVQDGLHMSPEGYQVWADLIRPYVTRDARLGPVRTLYDAYHPWTPPATLAEWETESAKLRTQVQVACGLYPWPEKTDLNPVIHGRVDRGDYTIDRVCFSSAPGQYVTGSLYRPKVSTGRMPGVLCPHGHWQEGRFHDAGVVEAEKQLASGAESFLSGARHPLQARMVQLARMGCVVFHYDMIGVADNKPLSHRAGFADADASLWLHNKLGLQTWNSIRALDFITSLDDVDPTRIGVTGASGGGTQTFLLCALDSRATVAFPAVMVSTAMQGGCICENSDLLRIGINNIAIAALCAPRPMAMTGADDWTIRIETRGLPELKQVYGFYGKWDDVAAHCFPQFSHNYNEVSREMMFDWFNQHLHLAKAAPVQQSDFWPLSREEMTVFDETHPAPADALDESALREQMRTRDRAAFEALVAKPAKEYQAVMKPAVAVLLPTATGEIATVLGTPRPLTGGTIAQDFTVTCEQTNVPCLLLKPTKASGKLALWLDSAGKSHLLAADGNPEPAVQSLLDAGWTVASADLLLTGSTANETNPYLTEMKSVSPSHVASVEGVDYTGFVYGYNRPLLAERVIDIDRVHQALSKMDFNRIELIGTGEAGVWALLARSRWPQTAVARTLVDLNGFAFDEIDTALHPNLVPGALKYGGLGGLAAIAAPASLSLFSAEATPELAPLQKQYAGNATLQLNSKPLTRDDVVTAMKVTP</sequence>
<dbReference type="GO" id="GO:0016788">
    <property type="term" value="F:hydrolase activity, acting on ester bonds"/>
    <property type="evidence" value="ECO:0007669"/>
    <property type="project" value="UniProtKB-ARBA"/>
</dbReference>
<gene>
    <name evidence="3" type="ORF">SAMN05421753_11630</name>
</gene>
<dbReference type="AlphaFoldDB" id="A0A1I3P4D3"/>
<dbReference type="STRING" id="1576369.SAMN05421753_11630"/>
<dbReference type="InterPro" id="IPR029058">
    <property type="entry name" value="AB_hydrolase_fold"/>
</dbReference>